<dbReference type="Proteomes" id="UP000228947">
    <property type="component" value="Unassembled WGS sequence"/>
</dbReference>
<organism evidence="2 5">
    <name type="scientific">Candidatus Thermofonsia Clade 1 bacterium</name>
    <dbReference type="NCBI Taxonomy" id="2364210"/>
    <lineage>
        <taxon>Bacteria</taxon>
        <taxon>Bacillati</taxon>
        <taxon>Chloroflexota</taxon>
        <taxon>Candidatus Thermofontia</taxon>
        <taxon>Candidatus Thermofonsia Clade 1</taxon>
    </lineage>
</organism>
<dbReference type="Gene3D" id="3.40.50.300">
    <property type="entry name" value="P-loop containing nucleotide triphosphate hydrolases"/>
    <property type="match status" value="1"/>
</dbReference>
<dbReference type="Pfam" id="PF07693">
    <property type="entry name" value="KAP_NTPase"/>
    <property type="match status" value="1"/>
</dbReference>
<reference evidence="4 5" key="1">
    <citation type="submission" date="2017-11" db="EMBL/GenBank/DDBJ databases">
        <title>Evolution of Phototrophy in the Chloroflexi Phylum Driven by Horizontal Gene Transfer.</title>
        <authorList>
            <person name="Ward L.M."/>
            <person name="Hemp J."/>
            <person name="Shih P.M."/>
            <person name="Mcglynn S.E."/>
            <person name="Fischer W."/>
        </authorList>
    </citation>
    <scope>NUCLEOTIDE SEQUENCE [LARGE SCALE GENOMIC DNA]</scope>
    <source>
        <strain evidence="3">CP1_1M</strain>
        <strain evidence="2">JP3_13</strain>
    </source>
</reference>
<evidence type="ECO:0000313" key="4">
    <source>
        <dbReference type="Proteomes" id="UP000228947"/>
    </source>
</evidence>
<evidence type="ECO:0000313" key="3">
    <source>
        <dbReference type="EMBL" id="PJF42117.1"/>
    </source>
</evidence>
<gene>
    <name evidence="2" type="ORF">CUN49_09285</name>
    <name evidence="3" type="ORF">CUN50_05290</name>
</gene>
<feature type="domain" description="KAP NTPase" evidence="1">
    <location>
        <begin position="32"/>
        <end position="346"/>
    </location>
</feature>
<dbReference type="EMBL" id="PGTL01000032">
    <property type="protein sequence ID" value="PJF42117.1"/>
    <property type="molecule type" value="Genomic_DNA"/>
</dbReference>
<dbReference type="SUPFAM" id="SSF52540">
    <property type="entry name" value="P-loop containing nucleoside triphosphate hydrolases"/>
    <property type="match status" value="1"/>
</dbReference>
<evidence type="ECO:0000313" key="2">
    <source>
        <dbReference type="EMBL" id="PJF35685.1"/>
    </source>
</evidence>
<dbReference type="InterPro" id="IPR052754">
    <property type="entry name" value="NTPase_KAP_P-loop"/>
</dbReference>
<dbReference type="PANTHER" id="PTHR22674:SF6">
    <property type="entry name" value="NTPASE KAP FAMILY P-LOOP DOMAIN-CONTAINING PROTEIN 1"/>
    <property type="match status" value="1"/>
</dbReference>
<protein>
    <recommendedName>
        <fullName evidence="1">KAP NTPase domain-containing protein</fullName>
    </recommendedName>
</protein>
<accession>A0A2M8PDR4</accession>
<dbReference type="InterPro" id="IPR027417">
    <property type="entry name" value="P-loop_NTPase"/>
</dbReference>
<dbReference type="Proteomes" id="UP000229681">
    <property type="component" value="Unassembled WGS sequence"/>
</dbReference>
<dbReference type="EMBL" id="PGTM01000121">
    <property type="protein sequence ID" value="PJF35685.1"/>
    <property type="molecule type" value="Genomic_DNA"/>
</dbReference>
<sequence length="450" mass="52306">MRFVADEPIRRPDDDLLRFKDFVDLIEGAVRSTEAPFVYGVLGDWGTGKTSALRLLEARFRDENGRLGPRFPDGGNIIVPIWFDAWKYENEAHIVYPLLYAIKKQYEFDVGQEKRSRIASAFRTVVATSLLVVGQVGLKALLSNLTSGAVDLKLLEESITRVRKAQEGQEQSPFESILSDWTDSVGQFSEAFEALLDTYARELVGSEDQQRVRFLILVDDLDRCLPETTISILESIKHHLSVPRCIFVLAINGRVIYQTIRRKYGSEMIDGREYLEKIINYSFYMPELDLSREREAMREFVEKQRQVILGRDDLRREFNALINALSECKFNNPRRIKRILNRFVIYLKRLPERDRGDAFLPNAIRLMLIAEYFPTLFQLYMRINREASERIKKLLDGSIKVQDFEVMHGINVAHLLPQMRHMQELFNLPAANDQIFANQVQQIFELTRLF</sequence>
<evidence type="ECO:0000259" key="1">
    <source>
        <dbReference type="Pfam" id="PF07693"/>
    </source>
</evidence>
<comment type="caution">
    <text evidence="2">The sequence shown here is derived from an EMBL/GenBank/DDBJ whole genome shotgun (WGS) entry which is preliminary data.</text>
</comment>
<dbReference type="AlphaFoldDB" id="A0A2M8PDR4"/>
<evidence type="ECO:0000313" key="5">
    <source>
        <dbReference type="Proteomes" id="UP000229681"/>
    </source>
</evidence>
<dbReference type="InterPro" id="IPR011646">
    <property type="entry name" value="KAP_P-loop"/>
</dbReference>
<dbReference type="PANTHER" id="PTHR22674">
    <property type="entry name" value="NTPASE, KAP FAMILY P-LOOP DOMAIN-CONTAINING 1"/>
    <property type="match status" value="1"/>
</dbReference>
<proteinExistence type="predicted"/>
<name>A0A2M8PDR4_9CHLR</name>